<dbReference type="Proteomes" id="UP001213000">
    <property type="component" value="Unassembled WGS sequence"/>
</dbReference>
<protein>
    <submittedName>
        <fullName evidence="1">Uncharacterized protein</fullName>
    </submittedName>
</protein>
<dbReference type="AlphaFoldDB" id="A0AAD5VND6"/>
<gene>
    <name evidence="1" type="ORF">NP233_g7924</name>
</gene>
<name>A0AAD5VND6_9AGAR</name>
<evidence type="ECO:0000313" key="1">
    <source>
        <dbReference type="EMBL" id="KAJ3564995.1"/>
    </source>
</evidence>
<organism evidence="1 2">
    <name type="scientific">Leucocoprinus birnbaumii</name>
    <dbReference type="NCBI Taxonomy" id="56174"/>
    <lineage>
        <taxon>Eukaryota</taxon>
        <taxon>Fungi</taxon>
        <taxon>Dikarya</taxon>
        <taxon>Basidiomycota</taxon>
        <taxon>Agaricomycotina</taxon>
        <taxon>Agaricomycetes</taxon>
        <taxon>Agaricomycetidae</taxon>
        <taxon>Agaricales</taxon>
        <taxon>Agaricineae</taxon>
        <taxon>Agaricaceae</taxon>
        <taxon>Leucocoprinus</taxon>
    </lineage>
</organism>
<sequence length="85" mass="9357">MPNSTASSPFCPPPHFTELEDERNILGRLTQCLYEACYARDFYSLTLSLTSSLSTSAANHIKLGVNVRNVKITDISSLAYRGTSI</sequence>
<reference evidence="1" key="1">
    <citation type="submission" date="2022-07" db="EMBL/GenBank/DDBJ databases">
        <title>Genome Sequence of Leucocoprinus birnbaumii.</title>
        <authorList>
            <person name="Buettner E."/>
        </authorList>
    </citation>
    <scope>NUCLEOTIDE SEQUENCE</scope>
    <source>
        <strain evidence="1">VT141</strain>
    </source>
</reference>
<dbReference type="EMBL" id="JANIEX010000610">
    <property type="protein sequence ID" value="KAJ3564995.1"/>
    <property type="molecule type" value="Genomic_DNA"/>
</dbReference>
<comment type="caution">
    <text evidence="1">The sequence shown here is derived from an EMBL/GenBank/DDBJ whole genome shotgun (WGS) entry which is preliminary data.</text>
</comment>
<proteinExistence type="predicted"/>
<keyword evidence="2" id="KW-1185">Reference proteome</keyword>
<evidence type="ECO:0000313" key="2">
    <source>
        <dbReference type="Proteomes" id="UP001213000"/>
    </source>
</evidence>
<accession>A0AAD5VND6</accession>